<name>A0A0C9ZTJ9_9AGAM</name>
<evidence type="ECO:0000313" key="3">
    <source>
        <dbReference type="Proteomes" id="UP000054018"/>
    </source>
</evidence>
<proteinExistence type="predicted"/>
<gene>
    <name evidence="2" type="ORF">PISMIDRAFT_677223</name>
</gene>
<reference evidence="3" key="2">
    <citation type="submission" date="2015-01" db="EMBL/GenBank/DDBJ databases">
        <title>Evolutionary Origins and Diversification of the Mycorrhizal Mutualists.</title>
        <authorList>
            <consortium name="DOE Joint Genome Institute"/>
            <consortium name="Mycorrhizal Genomics Consortium"/>
            <person name="Kohler A."/>
            <person name="Kuo A."/>
            <person name="Nagy L.G."/>
            <person name="Floudas D."/>
            <person name="Copeland A."/>
            <person name="Barry K.W."/>
            <person name="Cichocki N."/>
            <person name="Veneault-Fourrey C."/>
            <person name="LaButti K."/>
            <person name="Lindquist E.A."/>
            <person name="Lipzen A."/>
            <person name="Lundell T."/>
            <person name="Morin E."/>
            <person name="Murat C."/>
            <person name="Riley R."/>
            <person name="Ohm R."/>
            <person name="Sun H."/>
            <person name="Tunlid A."/>
            <person name="Henrissat B."/>
            <person name="Grigoriev I.V."/>
            <person name="Hibbett D.S."/>
            <person name="Martin F."/>
        </authorList>
    </citation>
    <scope>NUCLEOTIDE SEQUENCE [LARGE SCALE GENOMIC DNA]</scope>
    <source>
        <strain evidence="3">441</strain>
    </source>
</reference>
<evidence type="ECO:0000256" key="1">
    <source>
        <dbReference type="SAM" id="MobiDB-lite"/>
    </source>
</evidence>
<feature type="compositionally biased region" description="Polar residues" evidence="1">
    <location>
        <begin position="23"/>
        <end position="34"/>
    </location>
</feature>
<reference evidence="2 3" key="1">
    <citation type="submission" date="2014-04" db="EMBL/GenBank/DDBJ databases">
        <authorList>
            <consortium name="DOE Joint Genome Institute"/>
            <person name="Kuo A."/>
            <person name="Kohler A."/>
            <person name="Costa M.D."/>
            <person name="Nagy L.G."/>
            <person name="Floudas D."/>
            <person name="Copeland A."/>
            <person name="Barry K.W."/>
            <person name="Cichocki N."/>
            <person name="Veneault-Fourrey C."/>
            <person name="LaButti K."/>
            <person name="Lindquist E.A."/>
            <person name="Lipzen A."/>
            <person name="Lundell T."/>
            <person name="Morin E."/>
            <person name="Murat C."/>
            <person name="Sun H."/>
            <person name="Tunlid A."/>
            <person name="Henrissat B."/>
            <person name="Grigoriev I.V."/>
            <person name="Hibbett D.S."/>
            <person name="Martin F."/>
            <person name="Nordberg H.P."/>
            <person name="Cantor M.N."/>
            <person name="Hua S.X."/>
        </authorList>
    </citation>
    <scope>NUCLEOTIDE SEQUENCE [LARGE SCALE GENOMIC DNA]</scope>
    <source>
        <strain evidence="2 3">441</strain>
    </source>
</reference>
<organism evidence="2 3">
    <name type="scientific">Pisolithus microcarpus 441</name>
    <dbReference type="NCBI Taxonomy" id="765257"/>
    <lineage>
        <taxon>Eukaryota</taxon>
        <taxon>Fungi</taxon>
        <taxon>Dikarya</taxon>
        <taxon>Basidiomycota</taxon>
        <taxon>Agaricomycotina</taxon>
        <taxon>Agaricomycetes</taxon>
        <taxon>Agaricomycetidae</taxon>
        <taxon>Boletales</taxon>
        <taxon>Sclerodermatineae</taxon>
        <taxon>Pisolithaceae</taxon>
        <taxon>Pisolithus</taxon>
    </lineage>
</organism>
<dbReference type="HOGENOM" id="CLU_3107276_0_0_1"/>
<sequence>MVWKETYTATITRSVENLGNVTKRVSGSKSSPPHKSQPILLASTSYVNHSL</sequence>
<protein>
    <submittedName>
        <fullName evidence="2">Uncharacterized protein</fullName>
    </submittedName>
</protein>
<feature type="compositionally biased region" description="Polar residues" evidence="1">
    <location>
        <begin position="42"/>
        <end position="51"/>
    </location>
</feature>
<feature type="region of interest" description="Disordered" evidence="1">
    <location>
        <begin position="23"/>
        <end position="51"/>
    </location>
</feature>
<dbReference type="Proteomes" id="UP000054018">
    <property type="component" value="Unassembled WGS sequence"/>
</dbReference>
<keyword evidence="3" id="KW-1185">Reference proteome</keyword>
<evidence type="ECO:0000313" key="2">
    <source>
        <dbReference type="EMBL" id="KIK25577.1"/>
    </source>
</evidence>
<accession>A0A0C9ZTJ9</accession>
<dbReference type="EMBL" id="KN833707">
    <property type="protein sequence ID" value="KIK25577.1"/>
    <property type="molecule type" value="Genomic_DNA"/>
</dbReference>
<dbReference type="AlphaFoldDB" id="A0A0C9ZTJ9"/>